<proteinExistence type="predicted"/>
<sequence length="153" mass="17274">MKNHLCKMGALLLFLVAVSCEKQGQAEIIQPDYFVTGDLSFLLEELPDRGAKGWPANGCKDIDVKVKLGFIEAETTVTHCCVNYVCNIMAFNRVIDFFLGNRSGKSHSEIEIISSEIIKFNMYDIGIQPGTYQLDPKTKGLRDLKYEIWVHKP</sequence>
<organism evidence="1 2">
    <name type="scientific">Robiginitalea aurantiaca</name>
    <dbReference type="NCBI Taxonomy" id="3056915"/>
    <lineage>
        <taxon>Bacteria</taxon>
        <taxon>Pseudomonadati</taxon>
        <taxon>Bacteroidota</taxon>
        <taxon>Flavobacteriia</taxon>
        <taxon>Flavobacteriales</taxon>
        <taxon>Flavobacteriaceae</taxon>
        <taxon>Robiginitalea</taxon>
    </lineage>
</organism>
<gene>
    <name evidence="1" type="ORF">QU605_08720</name>
</gene>
<accession>A0ABT7WF47</accession>
<keyword evidence="2" id="KW-1185">Reference proteome</keyword>
<name>A0ABT7WF47_9FLAO</name>
<evidence type="ECO:0000313" key="1">
    <source>
        <dbReference type="EMBL" id="MDM9631551.1"/>
    </source>
</evidence>
<dbReference type="Proteomes" id="UP001174839">
    <property type="component" value="Unassembled WGS sequence"/>
</dbReference>
<reference evidence="1" key="1">
    <citation type="submission" date="2023-06" db="EMBL/GenBank/DDBJ databases">
        <title>Robiginitalea aurantiacus sp. nov. and Algoriphagus sediminis sp. nov., isolated from coastal sediment.</title>
        <authorList>
            <person name="Zhou Z.Y."/>
            <person name="An J."/>
            <person name="Jia Y.W."/>
            <person name="Du Z.J."/>
        </authorList>
    </citation>
    <scope>NUCLEOTIDE SEQUENCE</scope>
    <source>
        <strain evidence="1">M39</strain>
    </source>
</reference>
<evidence type="ECO:0000313" key="2">
    <source>
        <dbReference type="Proteomes" id="UP001174839"/>
    </source>
</evidence>
<protein>
    <recommendedName>
        <fullName evidence="3">Lipoprotein</fullName>
    </recommendedName>
</protein>
<dbReference type="EMBL" id="JAUDUY010000003">
    <property type="protein sequence ID" value="MDM9631551.1"/>
    <property type="molecule type" value="Genomic_DNA"/>
</dbReference>
<comment type="caution">
    <text evidence="1">The sequence shown here is derived from an EMBL/GenBank/DDBJ whole genome shotgun (WGS) entry which is preliminary data.</text>
</comment>
<evidence type="ECO:0008006" key="3">
    <source>
        <dbReference type="Google" id="ProtNLM"/>
    </source>
</evidence>
<dbReference type="PROSITE" id="PS51257">
    <property type="entry name" value="PROKAR_LIPOPROTEIN"/>
    <property type="match status" value="1"/>
</dbReference>
<dbReference type="RefSeq" id="WP_289724904.1">
    <property type="nucleotide sequence ID" value="NZ_JAUDUY010000003.1"/>
</dbReference>